<dbReference type="InterPro" id="IPR036388">
    <property type="entry name" value="WH-like_DNA-bd_sf"/>
</dbReference>
<keyword evidence="8" id="KW-1185">Reference proteome</keyword>
<evidence type="ECO:0000256" key="2">
    <source>
        <dbReference type="ARBA" id="ARBA00023015"/>
    </source>
</evidence>
<evidence type="ECO:0000313" key="8">
    <source>
        <dbReference type="Proteomes" id="UP000318405"/>
    </source>
</evidence>
<dbReference type="EMBL" id="VLTJ01000026">
    <property type="protein sequence ID" value="TSH93864.1"/>
    <property type="molecule type" value="Genomic_DNA"/>
</dbReference>
<feature type="domain" description="RNA polymerase sigma factor 70 region 4 type 2" evidence="6">
    <location>
        <begin position="121"/>
        <end position="162"/>
    </location>
</feature>
<dbReference type="OrthoDB" id="8654550at2"/>
<dbReference type="GO" id="GO:0016987">
    <property type="term" value="F:sigma factor activity"/>
    <property type="evidence" value="ECO:0007669"/>
    <property type="project" value="UniProtKB-KW"/>
</dbReference>
<comment type="similarity">
    <text evidence="1">Belongs to the sigma-70 factor family. ECF subfamily.</text>
</comment>
<dbReference type="SUPFAM" id="SSF88659">
    <property type="entry name" value="Sigma3 and sigma4 domains of RNA polymerase sigma factors"/>
    <property type="match status" value="1"/>
</dbReference>
<proteinExistence type="inferred from homology"/>
<dbReference type="Proteomes" id="UP000318405">
    <property type="component" value="Unassembled WGS sequence"/>
</dbReference>
<dbReference type="PANTHER" id="PTHR43133">
    <property type="entry name" value="RNA POLYMERASE ECF-TYPE SIGMA FACTO"/>
    <property type="match status" value="1"/>
</dbReference>
<name>A0A556ALT9_9BURK</name>
<dbReference type="Pfam" id="PF08281">
    <property type="entry name" value="Sigma70_r4_2"/>
    <property type="match status" value="1"/>
</dbReference>
<evidence type="ECO:0000313" key="7">
    <source>
        <dbReference type="EMBL" id="TSH93864.1"/>
    </source>
</evidence>
<evidence type="ECO:0000256" key="3">
    <source>
        <dbReference type="ARBA" id="ARBA00023082"/>
    </source>
</evidence>
<dbReference type="InterPro" id="IPR013324">
    <property type="entry name" value="RNA_pol_sigma_r3/r4-like"/>
</dbReference>
<dbReference type="RefSeq" id="WP_143948765.1">
    <property type="nucleotide sequence ID" value="NZ_BAABMB010000006.1"/>
</dbReference>
<dbReference type="SUPFAM" id="SSF88946">
    <property type="entry name" value="Sigma2 domain of RNA polymerase sigma factors"/>
    <property type="match status" value="1"/>
</dbReference>
<evidence type="ECO:0000259" key="5">
    <source>
        <dbReference type="Pfam" id="PF04542"/>
    </source>
</evidence>
<dbReference type="Gene3D" id="1.10.1740.10">
    <property type="match status" value="1"/>
</dbReference>
<dbReference type="InterPro" id="IPR014284">
    <property type="entry name" value="RNA_pol_sigma-70_dom"/>
</dbReference>
<sequence length="172" mass="18835">MSQSIDVDAVARIYLEQHVWLVGWLRRRVGCPHAAADFAHDTFARLIGSGAATALSEPRAWLTTTATRLLVDDSRRRRIEQVFLASWSALHGSDVHPSTELVAQACQSIALLDAWLAGTSRKARAAFLMVRVEGLTSAEAGIRLGISPGRVRQYVAEVLTHCYTVVFDPPSP</sequence>
<dbReference type="PANTHER" id="PTHR43133:SF63">
    <property type="entry name" value="RNA POLYMERASE SIGMA FACTOR FECI-RELATED"/>
    <property type="match status" value="1"/>
</dbReference>
<accession>A0A556ALT9</accession>
<keyword evidence="2" id="KW-0805">Transcription regulation</keyword>
<evidence type="ECO:0000259" key="6">
    <source>
        <dbReference type="Pfam" id="PF08281"/>
    </source>
</evidence>
<dbReference type="InterPro" id="IPR007627">
    <property type="entry name" value="RNA_pol_sigma70_r2"/>
</dbReference>
<evidence type="ECO:0000256" key="4">
    <source>
        <dbReference type="ARBA" id="ARBA00023163"/>
    </source>
</evidence>
<dbReference type="GO" id="GO:0006352">
    <property type="term" value="P:DNA-templated transcription initiation"/>
    <property type="evidence" value="ECO:0007669"/>
    <property type="project" value="InterPro"/>
</dbReference>
<dbReference type="NCBIfam" id="TIGR02937">
    <property type="entry name" value="sigma70-ECF"/>
    <property type="match status" value="1"/>
</dbReference>
<keyword evidence="4" id="KW-0804">Transcription</keyword>
<dbReference type="AlphaFoldDB" id="A0A556ALT9"/>
<dbReference type="InterPro" id="IPR039425">
    <property type="entry name" value="RNA_pol_sigma-70-like"/>
</dbReference>
<dbReference type="Gene3D" id="1.10.10.10">
    <property type="entry name" value="Winged helix-like DNA-binding domain superfamily/Winged helix DNA-binding domain"/>
    <property type="match status" value="1"/>
</dbReference>
<protein>
    <submittedName>
        <fullName evidence="7">Sigma-70 family RNA polymerase sigma factor</fullName>
    </submittedName>
</protein>
<reference evidence="7 8" key="1">
    <citation type="submission" date="2019-07" db="EMBL/GenBank/DDBJ databases">
        <title>Qingshengfaniella alkalisoli gen. nov., sp. nov., isolated from saline soil.</title>
        <authorList>
            <person name="Xu L."/>
            <person name="Huang X.-X."/>
            <person name="Sun J.-Q."/>
        </authorList>
    </citation>
    <scope>NUCLEOTIDE SEQUENCE [LARGE SCALE GENOMIC DNA]</scope>
    <source>
        <strain evidence="7 8">DSM 27279</strain>
    </source>
</reference>
<dbReference type="InterPro" id="IPR013325">
    <property type="entry name" value="RNA_pol_sigma_r2"/>
</dbReference>
<comment type="caution">
    <text evidence="7">The sequence shown here is derived from an EMBL/GenBank/DDBJ whole genome shotgun (WGS) entry which is preliminary data.</text>
</comment>
<gene>
    <name evidence="7" type="ORF">FOZ76_13315</name>
</gene>
<feature type="domain" description="RNA polymerase sigma-70 region 2" evidence="5">
    <location>
        <begin position="18"/>
        <end position="78"/>
    </location>
</feature>
<dbReference type="Pfam" id="PF04542">
    <property type="entry name" value="Sigma70_r2"/>
    <property type="match status" value="1"/>
</dbReference>
<keyword evidence="3" id="KW-0731">Sigma factor</keyword>
<organism evidence="7 8">
    <name type="scientific">Verticiella sediminum</name>
    <dbReference type="NCBI Taxonomy" id="1247510"/>
    <lineage>
        <taxon>Bacteria</taxon>
        <taxon>Pseudomonadati</taxon>
        <taxon>Pseudomonadota</taxon>
        <taxon>Betaproteobacteria</taxon>
        <taxon>Burkholderiales</taxon>
        <taxon>Alcaligenaceae</taxon>
        <taxon>Verticiella</taxon>
    </lineage>
</organism>
<dbReference type="InterPro" id="IPR013249">
    <property type="entry name" value="RNA_pol_sigma70_r4_t2"/>
</dbReference>
<dbReference type="GO" id="GO:0003677">
    <property type="term" value="F:DNA binding"/>
    <property type="evidence" value="ECO:0007669"/>
    <property type="project" value="InterPro"/>
</dbReference>
<evidence type="ECO:0000256" key="1">
    <source>
        <dbReference type="ARBA" id="ARBA00010641"/>
    </source>
</evidence>